<organism evidence="1 2">
    <name type="scientific">Ascobolus immersus RN42</name>
    <dbReference type="NCBI Taxonomy" id="1160509"/>
    <lineage>
        <taxon>Eukaryota</taxon>
        <taxon>Fungi</taxon>
        <taxon>Dikarya</taxon>
        <taxon>Ascomycota</taxon>
        <taxon>Pezizomycotina</taxon>
        <taxon>Pezizomycetes</taxon>
        <taxon>Pezizales</taxon>
        <taxon>Ascobolaceae</taxon>
        <taxon>Ascobolus</taxon>
    </lineage>
</organism>
<evidence type="ECO:0000313" key="2">
    <source>
        <dbReference type="Proteomes" id="UP000275078"/>
    </source>
</evidence>
<dbReference type="InterPro" id="IPR023214">
    <property type="entry name" value="HAD_sf"/>
</dbReference>
<dbReference type="GO" id="GO:0016791">
    <property type="term" value="F:phosphatase activity"/>
    <property type="evidence" value="ECO:0007669"/>
    <property type="project" value="UniProtKB-ARBA"/>
</dbReference>
<dbReference type="Gene3D" id="3.40.50.1000">
    <property type="entry name" value="HAD superfamily/HAD-like"/>
    <property type="match status" value="1"/>
</dbReference>
<dbReference type="OrthoDB" id="426235at2759"/>
<dbReference type="EMBL" id="ML119776">
    <property type="protein sequence ID" value="RPA74942.1"/>
    <property type="molecule type" value="Genomic_DNA"/>
</dbReference>
<dbReference type="InterPro" id="IPR041492">
    <property type="entry name" value="HAD_2"/>
</dbReference>
<dbReference type="InterPro" id="IPR036412">
    <property type="entry name" value="HAD-like_sf"/>
</dbReference>
<sequence length="216" mass="24304">PELRGVIFDMDGTLIHPQKWMFTRMRELLKITKKVDILTHISSLPPGVREENERLIQSVEEEAMKEMKPSAGMWELLEFLLGEEGPIPLGIVTRNFEKPLSYYLTEVITAKLPHNAHTPIFDPVVDRSFTPPKPDGAPLVHVLKQWGLEEEREGVLMVGDSRDDMLAARRAGVWAVLVSDDEDVVKELREEGLVDVFIPTLGELVGMIKGGLTAEE</sequence>
<dbReference type="SFLD" id="SFLDG01129">
    <property type="entry name" value="C1.5:_HAD__Beta-PGM__Phosphata"/>
    <property type="match status" value="1"/>
</dbReference>
<dbReference type="InterPro" id="IPR006439">
    <property type="entry name" value="HAD-SF_hydro_IA"/>
</dbReference>
<keyword evidence="2" id="KW-1185">Reference proteome</keyword>
<dbReference type="Gene3D" id="1.10.260.80">
    <property type="match status" value="1"/>
</dbReference>
<gene>
    <name evidence="1" type="ORF">BJ508DRAFT_190154</name>
</gene>
<accession>A0A3N4HM88</accession>
<dbReference type="CDD" id="cd01427">
    <property type="entry name" value="HAD_like"/>
    <property type="match status" value="1"/>
</dbReference>
<name>A0A3N4HM88_ASCIM</name>
<reference evidence="1 2" key="1">
    <citation type="journal article" date="2018" name="Nat. Ecol. Evol.">
        <title>Pezizomycetes genomes reveal the molecular basis of ectomycorrhizal truffle lifestyle.</title>
        <authorList>
            <person name="Murat C."/>
            <person name="Payen T."/>
            <person name="Noel B."/>
            <person name="Kuo A."/>
            <person name="Morin E."/>
            <person name="Chen J."/>
            <person name="Kohler A."/>
            <person name="Krizsan K."/>
            <person name="Balestrini R."/>
            <person name="Da Silva C."/>
            <person name="Montanini B."/>
            <person name="Hainaut M."/>
            <person name="Levati E."/>
            <person name="Barry K.W."/>
            <person name="Belfiori B."/>
            <person name="Cichocki N."/>
            <person name="Clum A."/>
            <person name="Dockter R.B."/>
            <person name="Fauchery L."/>
            <person name="Guy J."/>
            <person name="Iotti M."/>
            <person name="Le Tacon F."/>
            <person name="Lindquist E.A."/>
            <person name="Lipzen A."/>
            <person name="Malagnac F."/>
            <person name="Mello A."/>
            <person name="Molinier V."/>
            <person name="Miyauchi S."/>
            <person name="Poulain J."/>
            <person name="Riccioni C."/>
            <person name="Rubini A."/>
            <person name="Sitrit Y."/>
            <person name="Splivallo R."/>
            <person name="Traeger S."/>
            <person name="Wang M."/>
            <person name="Zifcakova L."/>
            <person name="Wipf D."/>
            <person name="Zambonelli A."/>
            <person name="Paolocci F."/>
            <person name="Nowrousian M."/>
            <person name="Ottonello S."/>
            <person name="Baldrian P."/>
            <person name="Spatafora J.W."/>
            <person name="Henrissat B."/>
            <person name="Nagy L.G."/>
            <person name="Aury J.M."/>
            <person name="Wincker P."/>
            <person name="Grigoriev I.V."/>
            <person name="Bonfante P."/>
            <person name="Martin F.M."/>
        </authorList>
    </citation>
    <scope>NUCLEOTIDE SEQUENCE [LARGE SCALE GENOMIC DNA]</scope>
    <source>
        <strain evidence="1 2">RN42</strain>
    </source>
</reference>
<dbReference type="Pfam" id="PF13419">
    <property type="entry name" value="HAD_2"/>
    <property type="match status" value="1"/>
</dbReference>
<evidence type="ECO:0000313" key="1">
    <source>
        <dbReference type="EMBL" id="RPA74942.1"/>
    </source>
</evidence>
<dbReference type="PANTHER" id="PTHR43885:SF1">
    <property type="entry name" value="SUPERFAMILY HYDROLASE, PUTATIVE (AFU_ORTHOLOGUE AFUA_4G13290)-RELATED"/>
    <property type="match status" value="1"/>
</dbReference>
<dbReference type="SFLD" id="SFLDS00003">
    <property type="entry name" value="Haloacid_Dehalogenase"/>
    <property type="match status" value="1"/>
</dbReference>
<dbReference type="Proteomes" id="UP000275078">
    <property type="component" value="Unassembled WGS sequence"/>
</dbReference>
<feature type="non-terminal residue" evidence="1">
    <location>
        <position position="216"/>
    </location>
</feature>
<dbReference type="AlphaFoldDB" id="A0A3N4HM88"/>
<dbReference type="NCBIfam" id="TIGR01549">
    <property type="entry name" value="HAD-SF-IA-v1"/>
    <property type="match status" value="1"/>
</dbReference>
<dbReference type="STRING" id="1160509.A0A3N4HM88"/>
<proteinExistence type="predicted"/>
<dbReference type="PANTHER" id="PTHR43885">
    <property type="entry name" value="HALOACID DEHALOGENASE-LIKE HYDROLASE"/>
    <property type="match status" value="1"/>
</dbReference>
<protein>
    <submittedName>
        <fullName evidence="1">HAD-like protein</fullName>
    </submittedName>
</protein>
<feature type="non-terminal residue" evidence="1">
    <location>
        <position position="1"/>
    </location>
</feature>
<dbReference type="SUPFAM" id="SSF56784">
    <property type="entry name" value="HAD-like"/>
    <property type="match status" value="1"/>
</dbReference>